<gene>
    <name evidence="2" type="ORF">g.9162</name>
</gene>
<reference evidence="2" key="1">
    <citation type="submission" date="2015-11" db="EMBL/GenBank/DDBJ databases">
        <title>De novo transcriptome assembly of four potential Pierce s Disease insect vectors from Arizona vineyards.</title>
        <authorList>
            <person name="Tassone E.E."/>
        </authorList>
    </citation>
    <scope>NUCLEOTIDE SEQUENCE</scope>
</reference>
<feature type="region of interest" description="Disordered" evidence="1">
    <location>
        <begin position="61"/>
        <end position="95"/>
    </location>
</feature>
<feature type="non-terminal residue" evidence="2">
    <location>
        <position position="1"/>
    </location>
</feature>
<proteinExistence type="predicted"/>
<dbReference type="AlphaFoldDB" id="A0A1B6MRT0"/>
<protein>
    <submittedName>
        <fullName evidence="2">Uncharacterized protein</fullName>
    </submittedName>
</protein>
<dbReference type="EMBL" id="GEBQ01001374">
    <property type="protein sequence ID" value="JAT38603.1"/>
    <property type="molecule type" value="Transcribed_RNA"/>
</dbReference>
<name>A0A1B6MRT0_9HEMI</name>
<evidence type="ECO:0000313" key="2">
    <source>
        <dbReference type="EMBL" id="JAT38603.1"/>
    </source>
</evidence>
<organism evidence="2">
    <name type="scientific">Graphocephala atropunctata</name>
    <dbReference type="NCBI Taxonomy" id="36148"/>
    <lineage>
        <taxon>Eukaryota</taxon>
        <taxon>Metazoa</taxon>
        <taxon>Ecdysozoa</taxon>
        <taxon>Arthropoda</taxon>
        <taxon>Hexapoda</taxon>
        <taxon>Insecta</taxon>
        <taxon>Pterygota</taxon>
        <taxon>Neoptera</taxon>
        <taxon>Paraneoptera</taxon>
        <taxon>Hemiptera</taxon>
        <taxon>Auchenorrhyncha</taxon>
        <taxon>Membracoidea</taxon>
        <taxon>Cicadellidae</taxon>
        <taxon>Cicadellinae</taxon>
        <taxon>Cicadellini</taxon>
        <taxon>Graphocephala</taxon>
    </lineage>
</organism>
<evidence type="ECO:0000256" key="1">
    <source>
        <dbReference type="SAM" id="MobiDB-lite"/>
    </source>
</evidence>
<feature type="compositionally biased region" description="Low complexity" evidence="1">
    <location>
        <begin position="67"/>
        <end position="80"/>
    </location>
</feature>
<accession>A0A1B6MRT0</accession>
<sequence>LDGCRCGERCCACSALRLQDEMAIPFNLPTDEQTEDNYRRLDQLLLDLYTVLRQILVRTPSQHGDSAEAGAGAEASEPAPIGSRQVGDVTGSRPLPDLVSSTLSCHCQRRPLRRHRRRRRSRCVPVESQPSVPQALPARPRSDRAENWLLIGEHLRRIAEEFKTSFRKEEVSRRREEEMKLEVKTSSLFSLLVPAQLRHSLWTTVILLVGWRLLVRTR</sequence>
<feature type="region of interest" description="Disordered" evidence="1">
    <location>
        <begin position="116"/>
        <end position="138"/>
    </location>
</feature>